<keyword evidence="4" id="KW-1185">Reference proteome</keyword>
<evidence type="ECO:0000313" key="3">
    <source>
        <dbReference type="EMBL" id="MBP2386429.1"/>
    </source>
</evidence>
<dbReference type="EMBL" id="JAGIOF010000001">
    <property type="protein sequence ID" value="MBP2386429.1"/>
    <property type="molecule type" value="Genomic_DNA"/>
</dbReference>
<dbReference type="PANTHER" id="PTHR30466:SF1">
    <property type="entry name" value="FMN REDUCTASE (NADH) RUTF"/>
    <property type="match status" value="1"/>
</dbReference>
<reference evidence="3 4" key="1">
    <citation type="submission" date="2021-03" db="EMBL/GenBank/DDBJ databases">
        <title>Sequencing the genomes of 1000 actinobacteria strains.</title>
        <authorList>
            <person name="Klenk H.-P."/>
        </authorList>
    </citation>
    <scope>NUCLEOTIDE SEQUENCE [LARGE SCALE GENOMIC DNA]</scope>
    <source>
        <strain evidence="3 4">DSM 15797</strain>
    </source>
</reference>
<dbReference type="PANTHER" id="PTHR30466">
    <property type="entry name" value="FLAVIN REDUCTASE"/>
    <property type="match status" value="1"/>
</dbReference>
<evidence type="ECO:0000313" key="4">
    <source>
        <dbReference type="Proteomes" id="UP001296993"/>
    </source>
</evidence>
<name>A0ABS4XD92_9MICC</name>
<dbReference type="SMART" id="SM00903">
    <property type="entry name" value="Flavin_Reduct"/>
    <property type="match status" value="1"/>
</dbReference>
<dbReference type="RefSeq" id="WP_209997327.1">
    <property type="nucleotide sequence ID" value="NZ_BAAAJY010000002.1"/>
</dbReference>
<keyword evidence="1" id="KW-0560">Oxidoreductase</keyword>
<organism evidence="3 4">
    <name type="scientific">Paeniglutamicibacter kerguelensis</name>
    <dbReference type="NCBI Taxonomy" id="254788"/>
    <lineage>
        <taxon>Bacteria</taxon>
        <taxon>Bacillati</taxon>
        <taxon>Actinomycetota</taxon>
        <taxon>Actinomycetes</taxon>
        <taxon>Micrococcales</taxon>
        <taxon>Micrococcaceae</taxon>
        <taxon>Paeniglutamicibacter</taxon>
    </lineage>
</organism>
<evidence type="ECO:0000259" key="2">
    <source>
        <dbReference type="SMART" id="SM00903"/>
    </source>
</evidence>
<evidence type="ECO:0000256" key="1">
    <source>
        <dbReference type="ARBA" id="ARBA00023002"/>
    </source>
</evidence>
<sequence>MADQFRAAFGNHPAGVAIVTATGERGPAGITASSLISVAADPALVAFNVAGDRGSAHAILNADSILIHLLTSENTQLASLFAKSGDERFSRIDNWEQLESGEPLIHGLGTVLRCEIHSKTTAGPATLVVASVVEVLDGESTAAPLVYHQRGYHSIGDHSRLTV</sequence>
<dbReference type="SUPFAM" id="SSF50475">
    <property type="entry name" value="FMN-binding split barrel"/>
    <property type="match status" value="1"/>
</dbReference>
<feature type="domain" description="Flavin reductase like" evidence="2">
    <location>
        <begin position="9"/>
        <end position="154"/>
    </location>
</feature>
<dbReference type="InterPro" id="IPR050268">
    <property type="entry name" value="NADH-dep_flavin_reductase"/>
</dbReference>
<dbReference type="Gene3D" id="2.30.110.10">
    <property type="entry name" value="Electron Transport, Fmn-binding Protein, Chain A"/>
    <property type="match status" value="1"/>
</dbReference>
<dbReference type="Pfam" id="PF01613">
    <property type="entry name" value="Flavin_Reduct"/>
    <property type="match status" value="1"/>
</dbReference>
<dbReference type="InterPro" id="IPR012349">
    <property type="entry name" value="Split_barrel_FMN-bd"/>
</dbReference>
<comment type="caution">
    <text evidence="3">The sequence shown here is derived from an EMBL/GenBank/DDBJ whole genome shotgun (WGS) entry which is preliminary data.</text>
</comment>
<dbReference type="InterPro" id="IPR002563">
    <property type="entry name" value="Flavin_Rdtase-like_dom"/>
</dbReference>
<protein>
    <submittedName>
        <fullName evidence="3">Flavin reductase (DIM6/NTAB) family NADH-FMN oxidoreductase RutF</fullName>
    </submittedName>
</protein>
<proteinExistence type="predicted"/>
<accession>A0ABS4XD92</accession>
<gene>
    <name evidence="3" type="ORF">JOF47_001940</name>
</gene>
<dbReference type="Proteomes" id="UP001296993">
    <property type="component" value="Unassembled WGS sequence"/>
</dbReference>